<keyword evidence="3" id="KW-0813">Transport</keyword>
<dbReference type="SUPFAM" id="SSF52218">
    <property type="entry name" value="Flavoproteins"/>
    <property type="match status" value="1"/>
</dbReference>
<evidence type="ECO:0000256" key="2">
    <source>
        <dbReference type="ARBA" id="ARBA00022643"/>
    </source>
</evidence>
<keyword evidence="3" id="KW-0249">Electron transport</keyword>
<dbReference type="PRINTS" id="PR00371">
    <property type="entry name" value="FPNCR"/>
</dbReference>
<dbReference type="InterPro" id="IPR001433">
    <property type="entry name" value="OxRdtase_FAD/NAD-bd"/>
</dbReference>
<dbReference type="EC" id="1.6.2.4" evidence="4"/>
<keyword evidence="9" id="KW-1185">Reference proteome</keyword>
<evidence type="ECO:0000313" key="8">
    <source>
        <dbReference type="EMBL" id="ENU27313.1"/>
    </source>
</evidence>
<keyword evidence="5" id="KW-0472">Membrane</keyword>
<dbReference type="Gene3D" id="3.40.50.360">
    <property type="match status" value="1"/>
</dbReference>
<evidence type="ECO:0000259" key="7">
    <source>
        <dbReference type="PROSITE" id="PS51384"/>
    </source>
</evidence>
<keyword evidence="2" id="KW-0288">FMN</keyword>
<dbReference type="SUPFAM" id="SSF63380">
    <property type="entry name" value="Riboflavin synthase domain-like"/>
    <property type="match status" value="1"/>
</dbReference>
<dbReference type="EMBL" id="APOJ01000022">
    <property type="protein sequence ID" value="ENU27313.1"/>
    <property type="molecule type" value="Genomic_DNA"/>
</dbReference>
<dbReference type="CDD" id="cd06200">
    <property type="entry name" value="SiR_like1"/>
    <property type="match status" value="1"/>
</dbReference>
<dbReference type="InterPro" id="IPR029039">
    <property type="entry name" value="Flavoprotein-like_sf"/>
</dbReference>
<dbReference type="Pfam" id="PF00258">
    <property type="entry name" value="Flavodoxin_1"/>
    <property type="match status" value="1"/>
</dbReference>
<dbReference type="InterPro" id="IPR017938">
    <property type="entry name" value="Riboflavin_synthase-like_b-brl"/>
</dbReference>
<evidence type="ECO:0000259" key="6">
    <source>
        <dbReference type="PROSITE" id="PS50902"/>
    </source>
</evidence>
<keyword evidence="5" id="KW-0812">Transmembrane</keyword>
<organism evidence="8 9">
    <name type="scientific">Acinetobacter modestus</name>
    <dbReference type="NCBI Taxonomy" id="1776740"/>
    <lineage>
        <taxon>Bacteria</taxon>
        <taxon>Pseudomonadati</taxon>
        <taxon>Pseudomonadota</taxon>
        <taxon>Gammaproteobacteria</taxon>
        <taxon>Moraxellales</taxon>
        <taxon>Moraxellaceae</taxon>
        <taxon>Acinetobacter</taxon>
    </lineage>
</organism>
<gene>
    <name evidence="8" type="ORF">F992_01427</name>
</gene>
<evidence type="ECO:0000313" key="9">
    <source>
        <dbReference type="Proteomes" id="UP000013190"/>
    </source>
</evidence>
<feature type="domain" description="FAD-binding FR-type" evidence="7">
    <location>
        <begin position="195"/>
        <end position="351"/>
    </location>
</feature>
<protein>
    <recommendedName>
        <fullName evidence="4">NADPH--hemoprotein reductase</fullName>
        <ecNumber evidence="4">1.6.2.4</ecNumber>
    </recommendedName>
</protein>
<feature type="transmembrane region" description="Helical" evidence="5">
    <location>
        <begin position="6"/>
        <end position="28"/>
    </location>
</feature>
<dbReference type="Gene3D" id="3.40.50.80">
    <property type="entry name" value="Nucleotide-binding domain of ferredoxin-NADP reductase (FNR) module"/>
    <property type="match status" value="1"/>
</dbReference>
<dbReference type="InterPro" id="IPR001709">
    <property type="entry name" value="Flavoprot_Pyr_Nucl_cyt_Rdtase"/>
</dbReference>
<proteinExistence type="predicted"/>
<evidence type="ECO:0000256" key="5">
    <source>
        <dbReference type="SAM" id="Phobius"/>
    </source>
</evidence>
<keyword evidence="5" id="KW-1133">Transmembrane helix</keyword>
<evidence type="ECO:0000256" key="4">
    <source>
        <dbReference type="ARBA" id="ARBA00023797"/>
    </source>
</evidence>
<dbReference type="Proteomes" id="UP000013190">
    <property type="component" value="Unassembled WGS sequence"/>
</dbReference>
<dbReference type="InterPro" id="IPR039261">
    <property type="entry name" value="FNR_nucleotide-bd"/>
</dbReference>
<dbReference type="PROSITE" id="PS51384">
    <property type="entry name" value="FAD_FR"/>
    <property type="match status" value="1"/>
</dbReference>
<feature type="domain" description="Flavodoxin-like" evidence="6">
    <location>
        <begin position="44"/>
        <end position="181"/>
    </location>
</feature>
<dbReference type="PANTHER" id="PTHR19384">
    <property type="entry name" value="NITRIC OXIDE SYNTHASE-RELATED"/>
    <property type="match status" value="1"/>
</dbReference>
<dbReference type="SUPFAM" id="SSF52343">
    <property type="entry name" value="Ferredoxin reductase-like, C-terminal NADP-linked domain"/>
    <property type="match status" value="1"/>
</dbReference>
<dbReference type="InterPro" id="IPR001094">
    <property type="entry name" value="Flavdoxin-like"/>
</dbReference>
<keyword evidence="1" id="KW-0285">Flavoprotein</keyword>
<dbReference type="Pfam" id="PF00175">
    <property type="entry name" value="NAD_binding_1"/>
    <property type="match status" value="1"/>
</dbReference>
<sequence>MTQAVLTIIVILAILLSLHLFIIVWLLWQQRHVKQKAKQDHPAYLVVYASQSGHAESWANHTAEQLRLIDHHTAIRNIQELSIADLMQHQRILWVVSTYGEGDAPDAAQPFVHKILSQSLDLSHLSFAVLGLGDQRYSNFCQFGKTLEQWLLKQQAQALFPTVCVDQLNSRDLEQWLLGLEQLTTIQFSALSIEKERIELKFAHRQCLNKGSIGEAIYKIQLISEQDLVWSSGDILEIQCENNTTDIQNFLVAQQQEDAVDFIPQLRCLNLRKLPPRASLSFAEWITQFESLAQREYSIASLPENGLIELVVRQQQTVSGLGLGSGWLTVGLEQDQLLQANIRHNPSFHLVHDERPLILIGNGTGIAGLVAHLRQREHWGYKNNWLIFGERQQQFDHLYQTEIRYWQQHGFLEHVDYAFSRDQAEKVYVQDCLRKQSVKLQAWIAQGAAIYVCGSLQGMASGVDQVLKEILGHEQVELLKQQQRYQRDVY</sequence>
<dbReference type="InterPro" id="IPR008254">
    <property type="entry name" value="Flavodoxin/NO_synth"/>
</dbReference>
<reference evidence="8 9" key="2">
    <citation type="journal article" date="2016" name="Int. J. Syst. Evol. Microbiol.">
        <title>Taxonomy of haemolytic and/or proteolytic strains of the genus Acinetobacter with the proposal of Acinetobacter courvalinii sp. nov. (genomic species 14 sensu Bouvet &amp; Jeanjean), Acinetobacter dispersus sp. nov. (genomic species 17), Acinetobacter modestus sp. nov., Acinetobacter proteolyticus sp. nov. and Acinetobacter vivianii sp. nov.</title>
        <authorList>
            <person name="Nemec A."/>
            <person name="Radolfova-Krizova L."/>
            <person name="Maixnerova M."/>
            <person name="Vrestiakova E."/>
            <person name="Jezek P."/>
            <person name="Sedo O."/>
        </authorList>
    </citation>
    <scope>NUCLEOTIDE SEQUENCE [LARGE SCALE GENOMIC DNA]</scope>
    <source>
        <strain evidence="8 9">NIPH 236</strain>
    </source>
</reference>
<dbReference type="GeneID" id="92834836"/>
<dbReference type="PANTHER" id="PTHR19384:SF17">
    <property type="entry name" value="NADPH--CYTOCHROME P450 REDUCTASE"/>
    <property type="match status" value="1"/>
</dbReference>
<name>A0ABP2TYL6_9GAMM</name>
<dbReference type="PRINTS" id="PR00369">
    <property type="entry name" value="FLAVODOXIN"/>
</dbReference>
<evidence type="ECO:0000256" key="3">
    <source>
        <dbReference type="ARBA" id="ARBA00022982"/>
    </source>
</evidence>
<reference evidence="9" key="1">
    <citation type="submission" date="2013-02" db="EMBL/GenBank/DDBJ databases">
        <title>The Genome Sequence of Acinetobacter sp. NIPH 236.</title>
        <authorList>
            <consortium name="The Broad Institute Genome Sequencing Platform"/>
            <consortium name="The Broad Institute Genome Sequencing Center for Infectious Disease"/>
            <person name="Cerqueira G."/>
            <person name="Feldgarden M."/>
            <person name="Courvalin P."/>
            <person name="Perichon B."/>
            <person name="Grillot-Courvalin C."/>
            <person name="Clermont D."/>
            <person name="Rocha E."/>
            <person name="Yoon E.-J."/>
            <person name="Nemec A."/>
            <person name="Walker B."/>
            <person name="Young S.K."/>
            <person name="Zeng Q."/>
            <person name="Gargeya S."/>
            <person name="Fitzgerald M."/>
            <person name="Haas B."/>
            <person name="Abouelleil A."/>
            <person name="Alvarado L."/>
            <person name="Arachchi H.M."/>
            <person name="Berlin A.M."/>
            <person name="Chapman S.B."/>
            <person name="Dewar J."/>
            <person name="Goldberg J."/>
            <person name="Griggs A."/>
            <person name="Gujja S."/>
            <person name="Hansen M."/>
            <person name="Howarth C."/>
            <person name="Imamovic A."/>
            <person name="Larimer J."/>
            <person name="McCowan C."/>
            <person name="Murphy C."/>
            <person name="Neiman D."/>
            <person name="Pearson M."/>
            <person name="Priest M."/>
            <person name="Roberts A."/>
            <person name="Saif S."/>
            <person name="Shea T."/>
            <person name="Sisk P."/>
            <person name="Sykes S."/>
            <person name="Wortman J."/>
            <person name="Nusbaum C."/>
            <person name="Birren B."/>
        </authorList>
    </citation>
    <scope>NUCLEOTIDE SEQUENCE [LARGE SCALE GENOMIC DNA]</scope>
    <source>
        <strain evidence="9">NIPH 236</strain>
    </source>
</reference>
<dbReference type="RefSeq" id="WP_004661321.1">
    <property type="nucleotide sequence ID" value="NZ_BMDV01000002.1"/>
</dbReference>
<comment type="caution">
    <text evidence="8">The sequence shown here is derived from an EMBL/GenBank/DDBJ whole genome shotgun (WGS) entry which is preliminary data.</text>
</comment>
<dbReference type="InterPro" id="IPR017927">
    <property type="entry name" value="FAD-bd_FR_type"/>
</dbReference>
<dbReference type="PROSITE" id="PS50902">
    <property type="entry name" value="FLAVODOXIN_LIKE"/>
    <property type="match status" value="1"/>
</dbReference>
<accession>A0ABP2TYL6</accession>
<evidence type="ECO:0000256" key="1">
    <source>
        <dbReference type="ARBA" id="ARBA00022630"/>
    </source>
</evidence>